<organism evidence="6 7">
    <name type="scientific">Sesamum alatum</name>
    <dbReference type="NCBI Taxonomy" id="300844"/>
    <lineage>
        <taxon>Eukaryota</taxon>
        <taxon>Viridiplantae</taxon>
        <taxon>Streptophyta</taxon>
        <taxon>Embryophyta</taxon>
        <taxon>Tracheophyta</taxon>
        <taxon>Spermatophyta</taxon>
        <taxon>Magnoliopsida</taxon>
        <taxon>eudicotyledons</taxon>
        <taxon>Gunneridae</taxon>
        <taxon>Pentapetalae</taxon>
        <taxon>asterids</taxon>
        <taxon>lamiids</taxon>
        <taxon>Lamiales</taxon>
        <taxon>Pedaliaceae</taxon>
        <taxon>Sesamum</taxon>
    </lineage>
</organism>
<evidence type="ECO:0000259" key="5">
    <source>
        <dbReference type="Pfam" id="PF05678"/>
    </source>
</evidence>
<dbReference type="GO" id="GO:0005634">
    <property type="term" value="C:nucleus"/>
    <property type="evidence" value="ECO:0007669"/>
    <property type="project" value="UniProtKB-SubCell"/>
</dbReference>
<dbReference type="AlphaFoldDB" id="A0AAE1YSM0"/>
<evidence type="ECO:0000313" key="6">
    <source>
        <dbReference type="EMBL" id="KAK4435734.1"/>
    </source>
</evidence>
<protein>
    <submittedName>
        <fullName evidence="6">VQ motif-containing protein 33</fullName>
    </submittedName>
</protein>
<dbReference type="PANTHER" id="PTHR33402">
    <property type="entry name" value="VQ MOTIF-CONTAINING PROTEIN 11-LIKE"/>
    <property type="match status" value="1"/>
</dbReference>
<reference evidence="6" key="1">
    <citation type="submission" date="2020-06" db="EMBL/GenBank/DDBJ databases">
        <authorList>
            <person name="Li T."/>
            <person name="Hu X."/>
            <person name="Zhang T."/>
            <person name="Song X."/>
            <person name="Zhang H."/>
            <person name="Dai N."/>
            <person name="Sheng W."/>
            <person name="Hou X."/>
            <person name="Wei L."/>
        </authorList>
    </citation>
    <scope>NUCLEOTIDE SEQUENCE</scope>
    <source>
        <strain evidence="6">3651</strain>
        <tissue evidence="6">Leaf</tissue>
    </source>
</reference>
<evidence type="ECO:0000256" key="3">
    <source>
        <dbReference type="ARBA" id="ARBA00023242"/>
    </source>
</evidence>
<dbReference type="Proteomes" id="UP001293254">
    <property type="component" value="Unassembled WGS sequence"/>
</dbReference>
<feature type="domain" description="VQ" evidence="5">
    <location>
        <begin position="11"/>
        <end position="35"/>
    </location>
</feature>
<dbReference type="Pfam" id="PF05678">
    <property type="entry name" value="VQ"/>
    <property type="match status" value="1"/>
</dbReference>
<dbReference type="EMBL" id="JACGWO010000002">
    <property type="protein sequence ID" value="KAK4435734.1"/>
    <property type="molecule type" value="Genomic_DNA"/>
</dbReference>
<keyword evidence="2" id="KW-0597">Phosphoprotein</keyword>
<name>A0AAE1YSM0_9LAMI</name>
<evidence type="ECO:0000313" key="7">
    <source>
        <dbReference type="Proteomes" id="UP001293254"/>
    </source>
</evidence>
<dbReference type="InterPro" id="IPR039611">
    <property type="entry name" value="VQ_4/11/13/19/31/33"/>
</dbReference>
<comment type="subcellular location">
    <subcellularLocation>
        <location evidence="1">Nucleus</location>
    </subcellularLocation>
</comment>
<evidence type="ECO:0000256" key="4">
    <source>
        <dbReference type="SAM" id="MobiDB-lite"/>
    </source>
</evidence>
<accession>A0AAE1YSM0</accession>
<feature type="compositionally biased region" description="Polar residues" evidence="4">
    <location>
        <begin position="78"/>
        <end position="93"/>
    </location>
</feature>
<evidence type="ECO:0000256" key="2">
    <source>
        <dbReference type="ARBA" id="ARBA00022553"/>
    </source>
</evidence>
<comment type="caution">
    <text evidence="6">The sequence shown here is derived from an EMBL/GenBank/DDBJ whole genome shotgun (WGS) entry which is preliminary data.</text>
</comment>
<gene>
    <name evidence="6" type="ORF">Salat_0736900</name>
</gene>
<evidence type="ECO:0000256" key="1">
    <source>
        <dbReference type="ARBA" id="ARBA00004123"/>
    </source>
</evidence>
<feature type="region of interest" description="Disordered" evidence="4">
    <location>
        <begin position="32"/>
        <end position="63"/>
    </location>
</feature>
<sequence>MEKPADHVSSPPPTTYIQADASTFKELVQKLTGTPRGGSALNKLHPNPTVTRRSPFKLQDRRKHSVRDLEIIKLAVESTGNSPGKTRSNTLNSPAMEGPMTPLGCDSVVCDRVGTESPPSEEERAIAEKGFYLHASPGKAEPPVLLTLFPLTSPKHEY</sequence>
<reference evidence="6" key="2">
    <citation type="journal article" date="2024" name="Plant">
        <title>Genomic evolution and insights into agronomic trait innovations of Sesamum species.</title>
        <authorList>
            <person name="Miao H."/>
            <person name="Wang L."/>
            <person name="Qu L."/>
            <person name="Liu H."/>
            <person name="Sun Y."/>
            <person name="Le M."/>
            <person name="Wang Q."/>
            <person name="Wei S."/>
            <person name="Zheng Y."/>
            <person name="Lin W."/>
            <person name="Duan Y."/>
            <person name="Cao H."/>
            <person name="Xiong S."/>
            <person name="Wang X."/>
            <person name="Wei L."/>
            <person name="Li C."/>
            <person name="Ma Q."/>
            <person name="Ju M."/>
            <person name="Zhao R."/>
            <person name="Li G."/>
            <person name="Mu C."/>
            <person name="Tian Q."/>
            <person name="Mei H."/>
            <person name="Zhang T."/>
            <person name="Gao T."/>
            <person name="Zhang H."/>
        </authorList>
    </citation>
    <scope>NUCLEOTIDE SEQUENCE</scope>
    <source>
        <strain evidence="6">3651</strain>
    </source>
</reference>
<proteinExistence type="predicted"/>
<feature type="region of interest" description="Disordered" evidence="4">
    <location>
        <begin position="77"/>
        <end position="103"/>
    </location>
</feature>
<keyword evidence="7" id="KW-1185">Reference proteome</keyword>
<dbReference type="PANTHER" id="PTHR33402:SF3">
    <property type="entry name" value="VQ DOMAIN-CONTAINING PROTEIN"/>
    <property type="match status" value="1"/>
</dbReference>
<keyword evidence="3" id="KW-0539">Nucleus</keyword>
<dbReference type="InterPro" id="IPR008889">
    <property type="entry name" value="VQ"/>
</dbReference>